<name>A0A225WPG9_9STRA</name>
<evidence type="ECO:0000256" key="1">
    <source>
        <dbReference type="SAM" id="MobiDB-lite"/>
    </source>
</evidence>
<dbReference type="SUPFAM" id="SSF53098">
    <property type="entry name" value="Ribonuclease H-like"/>
    <property type="match status" value="1"/>
</dbReference>
<comment type="caution">
    <text evidence="3">The sequence shown here is derived from an EMBL/GenBank/DDBJ whole genome shotgun (WGS) entry which is preliminary data.</text>
</comment>
<evidence type="ECO:0000313" key="3">
    <source>
        <dbReference type="EMBL" id="OWZ19009.1"/>
    </source>
</evidence>
<dbReference type="PANTHER" id="PTHR40866:SF1">
    <property type="entry name" value="BED-TYPE DOMAIN-CONTAINING PROTEIN"/>
    <property type="match status" value="1"/>
</dbReference>
<dbReference type="EMBL" id="NBNE01000501">
    <property type="protein sequence ID" value="OWZ19009.1"/>
    <property type="molecule type" value="Genomic_DNA"/>
</dbReference>
<sequence>MPLSEVDDKRTRAMSKWRPTNSKALKTDMIAVAAKVGGVITSSMGERFGLMFDGWSHGSMRFVGVFALYIVDGHLKRILLSLSPLDDGSQYSDAHITILSNVLTVYNKTTINDLMSQLRHSNNTAGLFKLTPLRAKKRNPTRWSSTYDMLQRYAELRAHAWLIEDVEDTLPSSNDHEKLIEDLRKMESVCNRLQCEATNILHLVDYFDGADEVWKHLPVEEAPPIKRQTSEPTPSPATSPSKTPVKPSKKAPTKSPANAFAKPPAKSPATSPVSAHRTLESVNISTGKDRMDSGDDDDDYRVEVDEEESDVEATRKAEETSDEEDACDLSAGTPFNKMTKEQVSDQARTGWTTYYEDTSASLELPPAELAHAAATPTELAQALGNSLEVLFFLFLPKPMWLAIATESNRYQLQYCTQAADEIMTRQRYIKKRRPEYKMKTLQQVAKEQQIFKSSKSQGLVTFIGALCARTLCPFREKMAKHWAMDAQGAVPKESFGRYMSRKRFEEIVWFLRFSDNYGPDAHKYKTWKIKPIADTINTTFKLRMTVGQRVVFREAMIPMRSKYNPML</sequence>
<dbReference type="InterPro" id="IPR012337">
    <property type="entry name" value="RNaseH-like_sf"/>
</dbReference>
<keyword evidence="3" id="KW-0346">Stress response</keyword>
<keyword evidence="4" id="KW-1185">Reference proteome</keyword>
<dbReference type="Proteomes" id="UP000198211">
    <property type="component" value="Unassembled WGS sequence"/>
</dbReference>
<feature type="compositionally biased region" description="Acidic residues" evidence="1">
    <location>
        <begin position="294"/>
        <end position="311"/>
    </location>
</feature>
<dbReference type="Pfam" id="PF13843">
    <property type="entry name" value="DDE_Tnp_1_7"/>
    <property type="match status" value="1"/>
</dbReference>
<gene>
    <name evidence="3" type="ORF">PHMEG_0006797</name>
</gene>
<dbReference type="InterPro" id="IPR029526">
    <property type="entry name" value="PGBD"/>
</dbReference>
<organism evidence="3 4">
    <name type="scientific">Phytophthora megakarya</name>
    <dbReference type="NCBI Taxonomy" id="4795"/>
    <lineage>
        <taxon>Eukaryota</taxon>
        <taxon>Sar</taxon>
        <taxon>Stramenopiles</taxon>
        <taxon>Oomycota</taxon>
        <taxon>Peronosporomycetes</taxon>
        <taxon>Peronosporales</taxon>
        <taxon>Peronosporaceae</taxon>
        <taxon>Phytophthora</taxon>
    </lineage>
</organism>
<feature type="compositionally biased region" description="Low complexity" evidence="1">
    <location>
        <begin position="230"/>
        <end position="246"/>
    </location>
</feature>
<evidence type="ECO:0000259" key="2">
    <source>
        <dbReference type="Pfam" id="PF13843"/>
    </source>
</evidence>
<feature type="region of interest" description="Disordered" evidence="1">
    <location>
        <begin position="221"/>
        <end position="334"/>
    </location>
</feature>
<feature type="domain" description="PiggyBac transposable element-derived protein" evidence="2">
    <location>
        <begin position="390"/>
        <end position="563"/>
    </location>
</feature>
<accession>A0A225WPG9</accession>
<dbReference type="PANTHER" id="PTHR40866">
    <property type="entry name" value="BED-TYPE DOMAIN-CONTAINING PROTEIN"/>
    <property type="match status" value="1"/>
</dbReference>
<proteinExistence type="predicted"/>
<reference evidence="4" key="1">
    <citation type="submission" date="2017-03" db="EMBL/GenBank/DDBJ databases">
        <title>Phytopthora megakarya and P. palmivora, two closely related causual agents of cacao black pod achieved similar genome size and gene model numbers by different mechanisms.</title>
        <authorList>
            <person name="Ali S."/>
            <person name="Shao J."/>
            <person name="Larry D.J."/>
            <person name="Kronmiller B."/>
            <person name="Shen D."/>
            <person name="Strem M.D."/>
            <person name="Melnick R.L."/>
            <person name="Guiltinan M.J."/>
            <person name="Tyler B.M."/>
            <person name="Meinhardt L.W."/>
            <person name="Bailey B.A."/>
        </authorList>
    </citation>
    <scope>NUCLEOTIDE SEQUENCE [LARGE SCALE GENOMIC DNA]</scope>
    <source>
        <strain evidence="4">zdho120</strain>
    </source>
</reference>
<evidence type="ECO:0000313" key="4">
    <source>
        <dbReference type="Proteomes" id="UP000198211"/>
    </source>
</evidence>
<feature type="compositionally biased region" description="Low complexity" evidence="1">
    <location>
        <begin position="253"/>
        <end position="275"/>
    </location>
</feature>
<dbReference type="OrthoDB" id="124317at2759"/>
<protein>
    <submittedName>
        <fullName evidence="3">Heat shock protein70</fullName>
    </submittedName>
</protein>
<dbReference type="AlphaFoldDB" id="A0A225WPG9"/>
<dbReference type="STRING" id="4795.A0A225WPG9"/>